<evidence type="ECO:0000256" key="4">
    <source>
        <dbReference type="ARBA" id="ARBA00035011"/>
    </source>
</evidence>
<evidence type="ECO:0000256" key="5">
    <source>
        <dbReference type="ARBA" id="ARBA00037626"/>
    </source>
</evidence>
<dbReference type="InterPro" id="IPR008972">
    <property type="entry name" value="Cupredoxin"/>
</dbReference>
<name>A0A7I8KJS8_SPIIN</name>
<keyword evidence="9" id="KW-1185">Reference proteome</keyword>
<evidence type="ECO:0000259" key="7">
    <source>
        <dbReference type="PROSITE" id="PS51485"/>
    </source>
</evidence>
<dbReference type="Gene3D" id="2.60.40.420">
    <property type="entry name" value="Cupredoxins - blue copper proteins"/>
    <property type="match status" value="1"/>
</dbReference>
<comment type="function">
    <text evidence="5">May act as a carbohydrate transporter.</text>
</comment>
<proteinExistence type="inferred from homology"/>
<organism evidence="8 9">
    <name type="scientific">Spirodela intermedia</name>
    <name type="common">Intermediate duckweed</name>
    <dbReference type="NCBI Taxonomy" id="51605"/>
    <lineage>
        <taxon>Eukaryota</taxon>
        <taxon>Viridiplantae</taxon>
        <taxon>Streptophyta</taxon>
        <taxon>Embryophyta</taxon>
        <taxon>Tracheophyta</taxon>
        <taxon>Spermatophyta</taxon>
        <taxon>Magnoliopsida</taxon>
        <taxon>Liliopsida</taxon>
        <taxon>Araceae</taxon>
        <taxon>Lemnoideae</taxon>
        <taxon>Spirodela</taxon>
    </lineage>
</organism>
<keyword evidence="3" id="KW-0325">Glycoprotein</keyword>
<dbReference type="FunFam" id="2.60.40.420:FF:000018">
    <property type="entry name" value="Lamin-like protein"/>
    <property type="match status" value="1"/>
</dbReference>
<dbReference type="SUPFAM" id="SSF49503">
    <property type="entry name" value="Cupredoxins"/>
    <property type="match status" value="1"/>
</dbReference>
<gene>
    <name evidence="8" type="ORF">SI8410_06008714</name>
</gene>
<feature type="domain" description="Phytocyanin" evidence="7">
    <location>
        <begin position="24"/>
        <end position="122"/>
    </location>
</feature>
<dbReference type="GO" id="GO:0005886">
    <property type="term" value="C:plasma membrane"/>
    <property type="evidence" value="ECO:0007669"/>
    <property type="project" value="TreeGrafter"/>
</dbReference>
<dbReference type="PANTHER" id="PTHR33021">
    <property type="entry name" value="BLUE COPPER PROTEIN"/>
    <property type="match status" value="1"/>
</dbReference>
<evidence type="ECO:0000256" key="3">
    <source>
        <dbReference type="ARBA" id="ARBA00023180"/>
    </source>
</evidence>
<dbReference type="Pfam" id="PF02298">
    <property type="entry name" value="Cu_bind_like"/>
    <property type="match status" value="1"/>
</dbReference>
<reference evidence="8" key="1">
    <citation type="submission" date="2020-02" db="EMBL/GenBank/DDBJ databases">
        <authorList>
            <person name="Scholz U."/>
            <person name="Mascher M."/>
            <person name="Fiebig A."/>
        </authorList>
    </citation>
    <scope>NUCLEOTIDE SEQUENCE</scope>
</reference>
<evidence type="ECO:0000256" key="1">
    <source>
        <dbReference type="ARBA" id="ARBA00022729"/>
    </source>
</evidence>
<dbReference type="InterPro" id="IPR039391">
    <property type="entry name" value="Phytocyanin-like"/>
</dbReference>
<dbReference type="InterPro" id="IPR003245">
    <property type="entry name" value="Phytocyanin_dom"/>
</dbReference>
<dbReference type="Proteomes" id="UP000663760">
    <property type="component" value="Chromosome 6"/>
</dbReference>
<feature type="chain" id="PRO_5029724246" description="Phytocyanin domain-containing protein" evidence="6">
    <location>
        <begin position="24"/>
        <end position="169"/>
    </location>
</feature>
<sequence length="169" mass="18243">MPSPVLSLLIISSFFAAAQLGRATDHIVGARLGWNPNINYSNWANNQTFYVNDFISFRYQKHTYNVFEVNETGYDNCTTEGAAGNWSSGKDFILLDEAKRYYFICGTGFCYSGMKVSVVVHPLPSPPSFTTPHVADSKTPGTGGADVLRGGFAGVLAVVFAVSVALIGL</sequence>
<evidence type="ECO:0000313" key="9">
    <source>
        <dbReference type="Proteomes" id="UP000663760"/>
    </source>
</evidence>
<dbReference type="AlphaFoldDB" id="A0A7I8KJS8"/>
<dbReference type="EMBL" id="LR746269">
    <property type="protein sequence ID" value="CAA7398049.1"/>
    <property type="molecule type" value="Genomic_DNA"/>
</dbReference>
<protein>
    <recommendedName>
        <fullName evidence="7">Phytocyanin domain-containing protein</fullName>
    </recommendedName>
</protein>
<comment type="similarity">
    <text evidence="4">Belongs to the early nodulin-like (ENODL) family.</text>
</comment>
<dbReference type="GO" id="GO:0009055">
    <property type="term" value="F:electron transfer activity"/>
    <property type="evidence" value="ECO:0007669"/>
    <property type="project" value="InterPro"/>
</dbReference>
<evidence type="ECO:0000256" key="2">
    <source>
        <dbReference type="ARBA" id="ARBA00023157"/>
    </source>
</evidence>
<feature type="signal peptide" evidence="6">
    <location>
        <begin position="1"/>
        <end position="23"/>
    </location>
</feature>
<accession>A0A7I8KJS8</accession>
<dbReference type="PANTHER" id="PTHR33021:SF13">
    <property type="entry name" value="OS09G0557900 PROTEIN"/>
    <property type="match status" value="1"/>
</dbReference>
<evidence type="ECO:0000256" key="6">
    <source>
        <dbReference type="SAM" id="SignalP"/>
    </source>
</evidence>
<keyword evidence="2" id="KW-1015">Disulfide bond</keyword>
<keyword evidence="1 6" id="KW-0732">Signal</keyword>
<dbReference type="PROSITE" id="PS51485">
    <property type="entry name" value="PHYTOCYANIN"/>
    <property type="match status" value="1"/>
</dbReference>
<dbReference type="OrthoDB" id="2012289at2759"/>
<evidence type="ECO:0000313" key="8">
    <source>
        <dbReference type="EMBL" id="CAA7398049.1"/>
    </source>
</evidence>